<sequence>MDDSTDKSKPKSIHTFMWPFRWSAEANNSKDILASFSDCLLKDVKWKEEGFKLSNPQHYNEYVYYHSHVRDTLYANADNKETIRYFNYQINKKETFEFEVIDENEENGLKHFNLEIKNISLHIFFTGVGILTFQLENNNYTTIGEIQLINDFGRRTYPQYLGNGSQENQKGVNATKRSFLPKNIKVSYCEEKETFESFNKYENINLHQIIQPPAYIKSLFCNDFVFSEKTCWDETKITITHLTDDRMYTLCWYPNELLSRKLKAKSKASNYKEYMFLGNPDWYKLIFCDSKNGLTCQSDIMLRQHTLDYTYDRWVNYGTLYGITRDCLFCLTDEGDFARDAILLHMRSVYYQMAILCLAQRASVQKISYDLTQTLKELDGNKLNSTQTKQAVSIQTMYLKFNNLLSFKEVTDQIQGIEMYQKMQVAMGIQGITDQLDREIEELHSLLNMDESIKLSEEANLISRIAMYTVPASLVMALFALFSGDLVFSSSYDISPGRSYAIVLLVAVSVITLLSGKWIISKTINKTIRKNE</sequence>
<gene>
    <name evidence="2" type="ORF">EL17_20175</name>
</gene>
<dbReference type="eggNOG" id="ENOG5030MET">
    <property type="taxonomic scope" value="Bacteria"/>
</dbReference>
<reference evidence="2 3" key="1">
    <citation type="submission" date="2014-04" db="EMBL/GenBank/DDBJ databases">
        <title>Characterization and application of a salt tolerant electro-active bacterium.</title>
        <authorList>
            <person name="Yang L."/>
            <person name="Wei S."/>
            <person name="Tay Q.X.M."/>
        </authorList>
    </citation>
    <scope>NUCLEOTIDE SEQUENCE [LARGE SCALE GENOMIC DNA]</scope>
    <source>
        <strain evidence="2 3">LY1</strain>
    </source>
</reference>
<feature type="transmembrane region" description="Helical" evidence="1">
    <location>
        <begin position="465"/>
        <end position="488"/>
    </location>
</feature>
<proteinExistence type="predicted"/>
<keyword evidence="1" id="KW-1133">Transmembrane helix</keyword>
<dbReference type="Proteomes" id="UP000027821">
    <property type="component" value="Unassembled WGS sequence"/>
</dbReference>
<dbReference type="RefSeq" id="WP_035068459.1">
    <property type="nucleotide sequence ID" value="NZ_JMIH01000003.1"/>
</dbReference>
<name>A0A074LPQ0_9BACT</name>
<protein>
    <recommendedName>
        <fullName evidence="4">CorA-like Mg2+ transporter protein</fullName>
    </recommendedName>
</protein>
<dbReference type="OrthoDB" id="961808at2"/>
<dbReference type="AlphaFoldDB" id="A0A074LPQ0"/>
<keyword evidence="1" id="KW-0812">Transmembrane</keyword>
<evidence type="ECO:0000256" key="1">
    <source>
        <dbReference type="SAM" id="Phobius"/>
    </source>
</evidence>
<feature type="transmembrane region" description="Helical" evidence="1">
    <location>
        <begin position="500"/>
        <end position="520"/>
    </location>
</feature>
<evidence type="ECO:0008006" key="4">
    <source>
        <dbReference type="Google" id="ProtNLM"/>
    </source>
</evidence>
<dbReference type="STRING" id="1048983.EL17_20175"/>
<keyword evidence="3" id="KW-1185">Reference proteome</keyword>
<accession>A0A074LPQ0</accession>
<evidence type="ECO:0000313" key="3">
    <source>
        <dbReference type="Proteomes" id="UP000027821"/>
    </source>
</evidence>
<evidence type="ECO:0000313" key="2">
    <source>
        <dbReference type="EMBL" id="KEO75917.1"/>
    </source>
</evidence>
<organism evidence="2 3">
    <name type="scientific">Anditalea andensis</name>
    <dbReference type="NCBI Taxonomy" id="1048983"/>
    <lineage>
        <taxon>Bacteria</taxon>
        <taxon>Pseudomonadati</taxon>
        <taxon>Bacteroidota</taxon>
        <taxon>Cytophagia</taxon>
        <taxon>Cytophagales</taxon>
        <taxon>Cytophagaceae</taxon>
        <taxon>Anditalea</taxon>
    </lineage>
</organism>
<dbReference type="EMBL" id="JMIH01000003">
    <property type="protein sequence ID" value="KEO75917.1"/>
    <property type="molecule type" value="Genomic_DNA"/>
</dbReference>
<comment type="caution">
    <text evidence="2">The sequence shown here is derived from an EMBL/GenBank/DDBJ whole genome shotgun (WGS) entry which is preliminary data.</text>
</comment>
<keyword evidence="1" id="KW-0472">Membrane</keyword>